<evidence type="ECO:0000256" key="5">
    <source>
        <dbReference type="ARBA" id="ARBA00022448"/>
    </source>
</evidence>
<comment type="subcellular location">
    <subcellularLocation>
        <location evidence="1">Cell membrane</location>
    </subcellularLocation>
    <subcellularLocation>
        <location evidence="2">Membrane</location>
        <location evidence="2">Coated pit</location>
        <topology evidence="2">Peripheral membrane protein</topology>
        <orientation evidence="2">Cytoplasmic side</orientation>
    </subcellularLocation>
</comment>
<evidence type="ECO:0000256" key="14">
    <source>
        <dbReference type="ARBA" id="ARBA00032557"/>
    </source>
</evidence>
<evidence type="ECO:0000256" key="12">
    <source>
        <dbReference type="ARBA" id="ARBA00031115"/>
    </source>
</evidence>
<proteinExistence type="evidence at transcript level"/>
<evidence type="ECO:0000256" key="17">
    <source>
        <dbReference type="ARBA" id="ARBA00033221"/>
    </source>
</evidence>
<evidence type="ECO:0000313" key="21">
    <source>
        <dbReference type="Proteomes" id="UP001652741"/>
    </source>
</evidence>
<evidence type="ECO:0000256" key="18">
    <source>
        <dbReference type="ARBA" id="ARBA00046780"/>
    </source>
</evidence>
<keyword evidence="6" id="KW-1003">Cell membrane</keyword>
<dbReference type="InterPro" id="IPR011012">
    <property type="entry name" value="Longin-like_dom_sf"/>
</dbReference>
<evidence type="ECO:0000256" key="15">
    <source>
        <dbReference type="ARBA" id="ARBA00032648"/>
    </source>
</evidence>
<keyword evidence="7" id="KW-0254">Endocytosis</keyword>
<dbReference type="Proteomes" id="UP001652741">
    <property type="component" value="Chromosome ssa09"/>
</dbReference>
<evidence type="ECO:0000256" key="4">
    <source>
        <dbReference type="ARBA" id="ARBA00013914"/>
    </source>
</evidence>
<evidence type="ECO:0000256" key="3">
    <source>
        <dbReference type="ARBA" id="ARBA00006972"/>
    </source>
</evidence>
<dbReference type="Gene3D" id="3.30.450.60">
    <property type="match status" value="1"/>
</dbReference>
<dbReference type="GO" id="GO:0030122">
    <property type="term" value="C:AP-2 adaptor complex"/>
    <property type="evidence" value="ECO:0007669"/>
    <property type="project" value="InterPro"/>
</dbReference>
<feature type="domain" description="AP complex mu/sigma subunit" evidence="19">
    <location>
        <begin position="1"/>
        <end position="112"/>
    </location>
</feature>
<organism evidence="20">
    <name type="scientific">Salmo salar</name>
    <name type="common">Atlantic salmon</name>
    <dbReference type="NCBI Taxonomy" id="8030"/>
    <lineage>
        <taxon>Eukaryota</taxon>
        <taxon>Metazoa</taxon>
        <taxon>Chordata</taxon>
        <taxon>Craniata</taxon>
        <taxon>Vertebrata</taxon>
        <taxon>Euteleostomi</taxon>
        <taxon>Actinopterygii</taxon>
        <taxon>Neopterygii</taxon>
        <taxon>Teleostei</taxon>
        <taxon>Protacanthopterygii</taxon>
        <taxon>Salmoniformes</taxon>
        <taxon>Salmonidae</taxon>
        <taxon>Salmoninae</taxon>
        <taxon>Salmo</taxon>
    </lineage>
</organism>
<evidence type="ECO:0000256" key="7">
    <source>
        <dbReference type="ARBA" id="ARBA00022583"/>
    </source>
</evidence>
<dbReference type="GO" id="GO:0072583">
    <property type="term" value="P:clathrin-dependent endocytosis"/>
    <property type="evidence" value="ECO:0007669"/>
    <property type="project" value="InterPro"/>
</dbReference>
<evidence type="ECO:0000256" key="6">
    <source>
        <dbReference type="ARBA" id="ARBA00022475"/>
    </source>
</evidence>
<dbReference type="InterPro" id="IPR000804">
    <property type="entry name" value="Clathrin_sm-chain_CS"/>
</dbReference>
<evidence type="ECO:0000256" key="11">
    <source>
        <dbReference type="ARBA" id="ARBA00029632"/>
    </source>
</evidence>
<evidence type="ECO:0000256" key="13">
    <source>
        <dbReference type="ARBA" id="ARBA00031686"/>
    </source>
</evidence>
<sequence length="195" mass="23046">MIRFILIQNRAGKTRLAKWYMQFDDDEKQKLIEEVHAVVTVRDAKHTNFVEFRNFKIIYRRYAGLYFCICVDVTDNNLAYLEGIHNFVEVLNEYFHNVCELDLVFNFYKVRVKNVEMNFKTTNSVLRGKTERRGRNPGEVKKYHFNLFSFVAMGGCYGNEDGMHNYNNQSTRLIHINLVGVVFPSARNVKQLRLL</sequence>
<evidence type="ECO:0000313" key="20">
    <source>
        <dbReference type="EMBL" id="ACI33385.1"/>
    </source>
</evidence>
<dbReference type="PANTHER" id="PTHR11753">
    <property type="entry name" value="ADAPTOR COMPLEXES SMALL SUBUNIT FAMILY"/>
    <property type="match status" value="1"/>
</dbReference>
<comment type="subunit">
    <text evidence="18">Adaptor protein complex 2 (AP-2) is a heterotetramer composed of two large adaptins (alpha-type subunit AP2A1 or AP2A2 and beta-type subunit AP2B1), a medium adaptin (mu-type subunit AP2M1) and a small adaptin (sigma-type subunit AP2S1). Interacts with CCDC32; the interaction is direct and mediates association of CCDC32 with adaptor protein complex 2 (AP-2).</text>
</comment>
<reference evidence="22" key="4">
    <citation type="submission" date="2025-04" db="UniProtKB">
        <authorList>
            <consortium name="RefSeq"/>
        </authorList>
    </citation>
    <scope>IDENTIFICATION</scope>
    <source>
        <tissue evidence="22">Muscle</tissue>
    </source>
</reference>
<dbReference type="GO" id="GO:0006886">
    <property type="term" value="P:intracellular protein transport"/>
    <property type="evidence" value="ECO:0007669"/>
    <property type="project" value="InterPro"/>
</dbReference>
<keyword evidence="21" id="KW-1185">Reference proteome</keyword>
<dbReference type="Pfam" id="PF01217">
    <property type="entry name" value="Clat_adaptor_s"/>
    <property type="match status" value="1"/>
</dbReference>
<evidence type="ECO:0000259" key="19">
    <source>
        <dbReference type="Pfam" id="PF01217"/>
    </source>
</evidence>
<dbReference type="InterPro" id="IPR022775">
    <property type="entry name" value="AP_mu_sigma_su"/>
</dbReference>
<keyword evidence="8" id="KW-0653">Protein transport</keyword>
<reference evidence="20" key="3">
    <citation type="submission" date="2010-08" db="EMBL/GenBank/DDBJ databases">
        <authorList>
            <consortium name="cGRASP (B.F. Koop &amp; W.S. Davidson)"/>
        </authorList>
    </citation>
    <scope>NUCLEOTIDE SEQUENCE</scope>
    <source>
        <tissue evidence="20">Brain</tissue>
    </source>
</reference>
<keyword evidence="9" id="KW-0472">Membrane</keyword>
<dbReference type="EMBL" id="BT045123">
    <property type="protein sequence ID" value="ACI33385.1"/>
    <property type="molecule type" value="mRNA"/>
</dbReference>
<evidence type="ECO:0000313" key="22">
    <source>
        <dbReference type="RefSeq" id="XP_014068926.1"/>
    </source>
</evidence>
<dbReference type="InterPro" id="IPR027156">
    <property type="entry name" value="APS2"/>
</dbReference>
<name>B5X254_SALSA</name>
<evidence type="ECO:0000256" key="16">
    <source>
        <dbReference type="ARBA" id="ARBA00032679"/>
    </source>
</evidence>
<dbReference type="STRING" id="8030.ENSSSAP00000049564"/>
<evidence type="ECO:0000256" key="1">
    <source>
        <dbReference type="ARBA" id="ARBA00004236"/>
    </source>
</evidence>
<evidence type="ECO:0000256" key="9">
    <source>
        <dbReference type="ARBA" id="ARBA00023136"/>
    </source>
</evidence>
<dbReference type="PaxDb" id="8030-ENSSSAP00000049564"/>
<evidence type="ECO:0000256" key="2">
    <source>
        <dbReference type="ARBA" id="ARBA00004277"/>
    </source>
</evidence>
<dbReference type="SUPFAM" id="SSF64356">
    <property type="entry name" value="SNARE-like"/>
    <property type="match status" value="1"/>
</dbReference>
<evidence type="ECO:0000256" key="10">
    <source>
        <dbReference type="ARBA" id="ARBA00023176"/>
    </source>
</evidence>
<dbReference type="CDD" id="cd14833">
    <property type="entry name" value="AP2_sigma"/>
    <property type="match status" value="1"/>
</dbReference>
<dbReference type="KEGG" id="sasa:106612373"/>
<evidence type="ECO:0000256" key="8">
    <source>
        <dbReference type="ARBA" id="ARBA00022927"/>
    </source>
</evidence>
<comment type="similarity">
    <text evidence="3">Belongs to the adaptor complexes small subunit family.</text>
</comment>
<dbReference type="InterPro" id="IPR016635">
    <property type="entry name" value="AP_complex_ssu"/>
</dbReference>
<accession>B5X254</accession>
<gene>
    <name evidence="20" type="primary">AP2S1</name>
    <name evidence="22" type="synonym">ap2s1</name>
</gene>
<keyword evidence="10" id="KW-0168">Coated pit</keyword>
<reference evidence="20" key="1">
    <citation type="submission" date="2008-10" db="EMBL/GenBank/DDBJ databases">
        <authorList>
            <consortium name="cGRASP (B.F. Koop &amp; W.S. Davidson)"/>
            <person name="Leong J."/>
            <person name="von Schalburg K."/>
            <person name="Cooper G."/>
            <person name="Moore R."/>
            <person name="Holt R."/>
            <person name="Davidson W.S."/>
            <person name="Koop B.F."/>
        </authorList>
    </citation>
    <scope>NUCLEOTIDE SEQUENCE</scope>
    <source>
        <tissue evidence="20">Brain</tissue>
    </source>
</reference>
<dbReference type="RefSeq" id="XP_014068926.1">
    <property type="nucleotide sequence ID" value="XM_014213451.1"/>
</dbReference>
<reference evidence="20" key="2">
    <citation type="journal article" date="2010" name="BMC Genomics">
        <title>Salmo salar and Esox lucius full-length cDNA sequences reveal changes in evolutionary pressures on a post-tetraploidization genome.</title>
        <authorList>
            <person name="Leong J.S."/>
            <person name="Jantzen S.G."/>
            <person name="von Schalburg K.R."/>
            <person name="Cooper G.A."/>
            <person name="Messmer A.M."/>
            <person name="Liao N.Y."/>
            <person name="Munro S."/>
            <person name="Moore R."/>
            <person name="Holt R.A."/>
            <person name="Jones S.J."/>
            <person name="Davidson W.S."/>
            <person name="Koop B.F."/>
        </authorList>
    </citation>
    <scope>NUCLEOTIDE SEQUENCE</scope>
    <source>
        <tissue evidence="20">Brain</tissue>
    </source>
</reference>
<dbReference type="GO" id="GO:0035615">
    <property type="term" value="F:clathrin adaptor activity"/>
    <property type="evidence" value="ECO:0007669"/>
    <property type="project" value="InterPro"/>
</dbReference>
<dbReference type="OrthoDB" id="371463at2759"/>
<protein>
    <recommendedName>
        <fullName evidence="4">AP-2 complex subunit sigma</fullName>
    </recommendedName>
    <alternativeName>
        <fullName evidence="12">Adaptor protein complex AP-2 subunit sigma</fullName>
    </alternativeName>
    <alternativeName>
        <fullName evidence="11">Adaptor-related protein complex 2 subunit sigma</fullName>
    </alternativeName>
    <alternativeName>
        <fullName evidence="13">Clathrin assembly protein 2 sigma small chain</fullName>
    </alternativeName>
    <alternativeName>
        <fullName evidence="16">Clathrin coat assembly protein AP17</fullName>
    </alternativeName>
    <alternativeName>
        <fullName evidence="14">Clathrin coat-associated protein AP17</fullName>
    </alternativeName>
    <alternativeName>
        <fullName evidence="17">Plasma membrane adaptor AP-2 17 kDa protein</fullName>
    </alternativeName>
    <alternativeName>
        <fullName evidence="15">Sigma2-adaptin</fullName>
    </alternativeName>
</protein>
<dbReference type="PROSITE" id="PS00989">
    <property type="entry name" value="CLAT_ADAPTOR_S"/>
    <property type="match status" value="1"/>
</dbReference>
<dbReference type="AlphaFoldDB" id="B5X254"/>
<dbReference type="Bgee" id="ENSSSAG00000049632">
    <property type="expression patterns" value="Expressed in semen and 26 other cell types or tissues"/>
</dbReference>
<keyword evidence="5" id="KW-0813">Transport</keyword>